<dbReference type="EMBL" id="JARBHB010000011">
    <property type="protein sequence ID" value="KAJ8872299.1"/>
    <property type="molecule type" value="Genomic_DNA"/>
</dbReference>
<evidence type="ECO:0000256" key="1">
    <source>
        <dbReference type="SAM" id="MobiDB-lite"/>
    </source>
</evidence>
<organism evidence="3 4">
    <name type="scientific">Dryococelus australis</name>
    <dbReference type="NCBI Taxonomy" id="614101"/>
    <lineage>
        <taxon>Eukaryota</taxon>
        <taxon>Metazoa</taxon>
        <taxon>Ecdysozoa</taxon>
        <taxon>Arthropoda</taxon>
        <taxon>Hexapoda</taxon>
        <taxon>Insecta</taxon>
        <taxon>Pterygota</taxon>
        <taxon>Neoptera</taxon>
        <taxon>Polyneoptera</taxon>
        <taxon>Phasmatodea</taxon>
        <taxon>Verophasmatodea</taxon>
        <taxon>Anareolatae</taxon>
        <taxon>Phasmatidae</taxon>
        <taxon>Eurycanthinae</taxon>
        <taxon>Dryococelus</taxon>
    </lineage>
</organism>
<protein>
    <submittedName>
        <fullName evidence="3">Uncharacterized protein</fullName>
    </submittedName>
</protein>
<comment type="caution">
    <text evidence="3">The sequence shown here is derived from an EMBL/GenBank/DDBJ whole genome shotgun (WGS) entry which is preliminary data.</text>
</comment>
<feature type="region of interest" description="Disordered" evidence="1">
    <location>
        <begin position="230"/>
        <end position="251"/>
    </location>
</feature>
<keyword evidence="4" id="KW-1185">Reference proteome</keyword>
<feature type="transmembrane region" description="Helical" evidence="2">
    <location>
        <begin position="86"/>
        <end position="105"/>
    </location>
</feature>
<evidence type="ECO:0000313" key="4">
    <source>
        <dbReference type="Proteomes" id="UP001159363"/>
    </source>
</evidence>
<keyword evidence="2" id="KW-0812">Transmembrane</keyword>
<keyword evidence="2" id="KW-0472">Membrane</keyword>
<feature type="transmembrane region" description="Helical" evidence="2">
    <location>
        <begin position="117"/>
        <end position="143"/>
    </location>
</feature>
<evidence type="ECO:0000313" key="3">
    <source>
        <dbReference type="EMBL" id="KAJ8872299.1"/>
    </source>
</evidence>
<evidence type="ECO:0000256" key="2">
    <source>
        <dbReference type="SAM" id="Phobius"/>
    </source>
</evidence>
<gene>
    <name evidence="3" type="ORF">PR048_025903</name>
</gene>
<proteinExistence type="predicted"/>
<sequence length="545" mass="60360">MKGRGKREISEKTRRPVASCGTITTCKNPGIAPSSPRQNGSCIRVLYLRLFQANVDGFQNICDGGTRHTSLLENPGEYYKIWRRDASIGCVVMFATMTVILSFDVQKMFITQNPQTIIKLIYTILHNIFLITTANYVHLVFLVRERLRILNEKLRTKWGKRDKKTTQHQSVGRNTVLPTYEDELPNETRPPQRARSNGRLFGERGWSLQKKGSDKGLIGARKCRITSGRKAPNWRGMVGGRGGPGSPSLPPRVRAKFRFRLHVTAVSGGVSEGIPNPGTGVQLSLVRRSLHNCKTTLGQRWLSDYHARLPPRRTGFNPRPGDQLFASENIAGRCRWSAGFLGDLPFPPTLHSSAAPYSLQSPLSALKTSICYLSNLTIPSISKAIQIGLTTGILYWRDVQASTAEKVSQDLLVADLLLSRCCLSSLELDVGQRRQLPAPSVTRSVLKDKDGRHSGGISYGQTANMWDEMKVEQRGQNSTPGGNRRASRKPASQRQRPPRFPHVKICVSPSENEPSSPWREANALAATHSAVTMEKGHAGAVKLTV</sequence>
<reference evidence="3 4" key="1">
    <citation type="submission" date="2023-02" db="EMBL/GenBank/DDBJ databases">
        <title>LHISI_Scaffold_Assembly.</title>
        <authorList>
            <person name="Stuart O.P."/>
            <person name="Cleave R."/>
            <person name="Magrath M.J.L."/>
            <person name="Mikheyev A.S."/>
        </authorList>
    </citation>
    <scope>NUCLEOTIDE SEQUENCE [LARGE SCALE GENOMIC DNA]</scope>
    <source>
        <strain evidence="3">Daus_M_001</strain>
        <tissue evidence="3">Leg muscle</tissue>
    </source>
</reference>
<keyword evidence="2" id="KW-1133">Transmembrane helix</keyword>
<dbReference type="Proteomes" id="UP001159363">
    <property type="component" value="Chromosome 10"/>
</dbReference>
<feature type="region of interest" description="Disordered" evidence="1">
    <location>
        <begin position="441"/>
        <end position="518"/>
    </location>
</feature>
<accession>A0ABQ9GJW2</accession>
<name>A0ABQ9GJW2_9NEOP</name>